<dbReference type="EMBL" id="CALNXK010000176">
    <property type="protein sequence ID" value="CAH3172729.1"/>
    <property type="molecule type" value="Genomic_DNA"/>
</dbReference>
<reference evidence="3 4" key="1">
    <citation type="submission" date="2022-05" db="EMBL/GenBank/DDBJ databases">
        <authorList>
            <consortium name="Genoscope - CEA"/>
            <person name="William W."/>
        </authorList>
    </citation>
    <scope>NUCLEOTIDE SEQUENCE [LARGE SCALE GENOMIC DNA]</scope>
</reference>
<dbReference type="PANTHER" id="PTHR36981">
    <property type="entry name" value="ZGC:195170"/>
    <property type="match status" value="1"/>
</dbReference>
<dbReference type="InterPro" id="IPR046815">
    <property type="entry name" value="P2RX7_C"/>
</dbReference>
<dbReference type="Pfam" id="PF20478">
    <property type="entry name" value="P2RX7_C"/>
    <property type="match status" value="1"/>
</dbReference>
<organism evidence="3 4">
    <name type="scientific">Porites lobata</name>
    <dbReference type="NCBI Taxonomy" id="104759"/>
    <lineage>
        <taxon>Eukaryota</taxon>
        <taxon>Metazoa</taxon>
        <taxon>Cnidaria</taxon>
        <taxon>Anthozoa</taxon>
        <taxon>Hexacorallia</taxon>
        <taxon>Scleractinia</taxon>
        <taxon>Fungiina</taxon>
        <taxon>Poritidae</taxon>
        <taxon>Porites</taxon>
    </lineage>
</organism>
<evidence type="ECO:0000259" key="2">
    <source>
        <dbReference type="Pfam" id="PF20478"/>
    </source>
</evidence>
<protein>
    <recommendedName>
        <fullName evidence="2">P2X purinoreceptor 7 intracellular domain-containing protein</fullName>
    </recommendedName>
</protein>
<evidence type="ECO:0000313" key="3">
    <source>
        <dbReference type="EMBL" id="CAH3172729.1"/>
    </source>
</evidence>
<dbReference type="PANTHER" id="PTHR36981:SF1">
    <property type="entry name" value="P2X PURINORECEPTOR 7 INTRACELLULAR DOMAIN-CONTAINING PROTEIN"/>
    <property type="match status" value="1"/>
</dbReference>
<gene>
    <name evidence="3" type="ORF">PLOB_00013170</name>
</gene>
<feature type="region of interest" description="Disordered" evidence="1">
    <location>
        <begin position="1"/>
        <end position="30"/>
    </location>
</feature>
<proteinExistence type="predicted"/>
<name>A0ABN8R5I0_9CNID</name>
<evidence type="ECO:0000256" key="1">
    <source>
        <dbReference type="SAM" id="MobiDB-lite"/>
    </source>
</evidence>
<feature type="domain" description="P2X purinoreceptor 7 intracellular" evidence="2">
    <location>
        <begin position="19"/>
        <end position="135"/>
    </location>
</feature>
<dbReference type="Proteomes" id="UP001159405">
    <property type="component" value="Unassembled WGS sequence"/>
</dbReference>
<feature type="compositionally biased region" description="Acidic residues" evidence="1">
    <location>
        <begin position="17"/>
        <end position="30"/>
    </location>
</feature>
<keyword evidence="4" id="KW-1185">Reference proteome</keyword>
<evidence type="ECO:0000313" key="4">
    <source>
        <dbReference type="Proteomes" id="UP001159405"/>
    </source>
</evidence>
<comment type="caution">
    <text evidence="3">The sequence shown here is derived from an EMBL/GenBank/DDBJ whole genome shotgun (WGS) entry which is preliminary data.</text>
</comment>
<sequence length="147" mass="16990">MSIQPYQLEPEYSSSEQGEEEQIDSGEEEVSSLYSSRLESRRTDLSWCECERCLMPSEVECVCCKELPFLSQLVEGLTCVTQHESFRAVCLNEDVLWTALASLHDRENAGLPDRQQLPNRSFRYAAYQQFTWRAHGKKFDMSSPHVQ</sequence>
<accession>A0ABN8R5I0</accession>